<comment type="caution">
    <text evidence="1">The sequence shown here is derived from an EMBL/GenBank/DDBJ whole genome shotgun (WGS) entry which is preliminary data.</text>
</comment>
<evidence type="ECO:0000313" key="1">
    <source>
        <dbReference type="EMBL" id="KAF3527087.1"/>
    </source>
</evidence>
<proteinExistence type="predicted"/>
<protein>
    <submittedName>
        <fullName evidence="1">Uncharacterized protein</fullName>
    </submittedName>
</protein>
<dbReference type="Proteomes" id="UP000712600">
    <property type="component" value="Unassembled WGS sequence"/>
</dbReference>
<dbReference type="EMBL" id="QGKX02001347">
    <property type="protein sequence ID" value="KAF3527087.1"/>
    <property type="molecule type" value="Genomic_DNA"/>
</dbReference>
<sequence>MTDFPDLSSLLDKELGLLGAKPSVEPQTVPSEVNLDASSGAAIVGVSPDGEANLS</sequence>
<dbReference type="AlphaFoldDB" id="A0A8S9PWX8"/>
<organism evidence="1 2">
    <name type="scientific">Brassica cretica</name>
    <name type="common">Mustard</name>
    <dbReference type="NCBI Taxonomy" id="69181"/>
    <lineage>
        <taxon>Eukaryota</taxon>
        <taxon>Viridiplantae</taxon>
        <taxon>Streptophyta</taxon>
        <taxon>Embryophyta</taxon>
        <taxon>Tracheophyta</taxon>
        <taxon>Spermatophyta</taxon>
        <taxon>Magnoliopsida</taxon>
        <taxon>eudicotyledons</taxon>
        <taxon>Gunneridae</taxon>
        <taxon>Pentapetalae</taxon>
        <taxon>rosids</taxon>
        <taxon>malvids</taxon>
        <taxon>Brassicales</taxon>
        <taxon>Brassicaceae</taxon>
        <taxon>Brassiceae</taxon>
        <taxon>Brassica</taxon>
    </lineage>
</organism>
<reference evidence="1" key="1">
    <citation type="submission" date="2019-12" db="EMBL/GenBank/DDBJ databases">
        <title>Genome sequencing and annotation of Brassica cretica.</title>
        <authorList>
            <person name="Studholme D.J."/>
            <person name="Sarris P."/>
        </authorList>
    </citation>
    <scope>NUCLEOTIDE SEQUENCE</scope>
    <source>
        <strain evidence="1">PFS-109/04</strain>
        <tissue evidence="1">Leaf</tissue>
    </source>
</reference>
<gene>
    <name evidence="1" type="ORF">F2Q69_00047868</name>
</gene>
<name>A0A8S9PWX8_BRACR</name>
<accession>A0A8S9PWX8</accession>
<evidence type="ECO:0000313" key="2">
    <source>
        <dbReference type="Proteomes" id="UP000712600"/>
    </source>
</evidence>